<gene>
    <name evidence="1" type="ORF">CYJ34_05780</name>
</gene>
<evidence type="ECO:0000313" key="2">
    <source>
        <dbReference type="Proteomes" id="UP000234335"/>
    </source>
</evidence>
<organism evidence="1 2">
    <name type="scientific">Anaerococcus octavius</name>
    <dbReference type="NCBI Taxonomy" id="54007"/>
    <lineage>
        <taxon>Bacteria</taxon>
        <taxon>Bacillati</taxon>
        <taxon>Bacillota</taxon>
        <taxon>Tissierellia</taxon>
        <taxon>Tissierellales</taxon>
        <taxon>Peptoniphilaceae</taxon>
        <taxon>Anaerococcus</taxon>
    </lineage>
</organism>
<dbReference type="EMBL" id="PKGS01000003">
    <property type="protein sequence ID" value="PKZ16706.1"/>
    <property type="molecule type" value="Genomic_DNA"/>
</dbReference>
<sequence length="90" mass="10236">MYIISEFILPPVGGKLASNFFCLYIVYNSFFSINLKKYLTSFNGHGNIYLSNSFTKPYEKKSSLDGHSTENPVLVRWVSKNLNEDGLFLG</sequence>
<dbReference type="AlphaFoldDB" id="A0A2I1M9A2"/>
<dbReference type="Proteomes" id="UP000234335">
    <property type="component" value="Unassembled WGS sequence"/>
</dbReference>
<comment type="caution">
    <text evidence="1">The sequence shown here is derived from an EMBL/GenBank/DDBJ whole genome shotgun (WGS) entry which is preliminary data.</text>
</comment>
<keyword evidence="2" id="KW-1185">Reference proteome</keyword>
<proteinExistence type="predicted"/>
<protein>
    <submittedName>
        <fullName evidence="1">Uncharacterized protein</fullName>
    </submittedName>
</protein>
<name>A0A2I1M9A2_9FIRM</name>
<reference evidence="1 2" key="1">
    <citation type="submission" date="2017-12" db="EMBL/GenBank/DDBJ databases">
        <title>Phylogenetic diversity of female urinary microbiome.</title>
        <authorList>
            <person name="Thomas-White K."/>
            <person name="Wolfe A.J."/>
        </authorList>
    </citation>
    <scope>NUCLEOTIDE SEQUENCE [LARGE SCALE GENOMIC DNA]</scope>
    <source>
        <strain evidence="1 2">UMB0119</strain>
    </source>
</reference>
<evidence type="ECO:0000313" key="1">
    <source>
        <dbReference type="EMBL" id="PKZ16706.1"/>
    </source>
</evidence>
<accession>A0A2I1M9A2</accession>